<keyword evidence="2" id="KW-1185">Reference proteome</keyword>
<sequence length="35" mass="4185">MAELQQLRRDNKRLQEENGILRNTSVVFAKWAKKI</sequence>
<evidence type="ECO:0000313" key="2">
    <source>
        <dbReference type="Proteomes" id="UP000019486"/>
    </source>
</evidence>
<proteinExistence type="predicted"/>
<dbReference type="AlphaFoldDB" id="W9GXY1"/>
<name>W9GXY1_9PROT</name>
<accession>W9GXY1</accession>
<gene>
    <name evidence="1" type="ORF">N825_17905</name>
</gene>
<dbReference type="Proteomes" id="UP000019486">
    <property type="component" value="Unassembled WGS sequence"/>
</dbReference>
<protein>
    <submittedName>
        <fullName evidence="1">Uncharacterized protein</fullName>
    </submittedName>
</protein>
<comment type="caution">
    <text evidence="1">The sequence shown here is derived from an EMBL/GenBank/DDBJ whole genome shotgun (WGS) entry which is preliminary data.</text>
</comment>
<organism evidence="1 2">
    <name type="scientific">Skermanella stibiiresistens SB22</name>
    <dbReference type="NCBI Taxonomy" id="1385369"/>
    <lineage>
        <taxon>Bacteria</taxon>
        <taxon>Pseudomonadati</taxon>
        <taxon>Pseudomonadota</taxon>
        <taxon>Alphaproteobacteria</taxon>
        <taxon>Rhodospirillales</taxon>
        <taxon>Azospirillaceae</taxon>
        <taxon>Skermanella</taxon>
    </lineage>
</organism>
<evidence type="ECO:0000313" key="1">
    <source>
        <dbReference type="EMBL" id="EWY37486.1"/>
    </source>
</evidence>
<dbReference type="EMBL" id="AVFL01000026">
    <property type="protein sequence ID" value="EWY37486.1"/>
    <property type="molecule type" value="Genomic_DNA"/>
</dbReference>
<reference evidence="1 2" key="1">
    <citation type="submission" date="2013-08" db="EMBL/GenBank/DDBJ databases">
        <title>The genome sequence of Skermanella stibiiresistens.</title>
        <authorList>
            <person name="Zhu W."/>
            <person name="Wang G."/>
        </authorList>
    </citation>
    <scope>NUCLEOTIDE SEQUENCE [LARGE SCALE GENOMIC DNA]</scope>
    <source>
        <strain evidence="1 2">SB22</strain>
    </source>
</reference>